<gene>
    <name evidence="1" type="ORF">WJX72_006416</name>
</gene>
<dbReference type="InterPro" id="IPR012337">
    <property type="entry name" value="RNaseH-like_sf"/>
</dbReference>
<organism evidence="1 2">
    <name type="scientific">[Myrmecia] bisecta</name>
    <dbReference type="NCBI Taxonomy" id="41462"/>
    <lineage>
        <taxon>Eukaryota</taxon>
        <taxon>Viridiplantae</taxon>
        <taxon>Chlorophyta</taxon>
        <taxon>core chlorophytes</taxon>
        <taxon>Trebouxiophyceae</taxon>
        <taxon>Trebouxiales</taxon>
        <taxon>Trebouxiaceae</taxon>
        <taxon>Myrmecia</taxon>
    </lineage>
</organism>
<dbReference type="PANTHER" id="PTHR31511:SF12">
    <property type="entry name" value="RHO TERMINATION FACTOR N-TERMINAL DOMAIN-CONTAINING PROTEIN"/>
    <property type="match status" value="1"/>
</dbReference>
<dbReference type="EMBL" id="JALJOR010000020">
    <property type="protein sequence ID" value="KAK9803622.1"/>
    <property type="molecule type" value="Genomic_DNA"/>
</dbReference>
<dbReference type="SUPFAM" id="SSF56672">
    <property type="entry name" value="DNA/RNA polymerases"/>
    <property type="match status" value="1"/>
</dbReference>
<evidence type="ECO:0008006" key="3">
    <source>
        <dbReference type="Google" id="ProtNLM"/>
    </source>
</evidence>
<evidence type="ECO:0000313" key="2">
    <source>
        <dbReference type="Proteomes" id="UP001489004"/>
    </source>
</evidence>
<dbReference type="Proteomes" id="UP001489004">
    <property type="component" value="Unassembled WGS sequence"/>
</dbReference>
<sequence>MMKEAFQIAHKANRCPEHHLSAEEKAAHAAATRCYLCEGAFDDPENPKIVEHHHMSGDYRGAAHQKCNDKCRRSTQMSVFFHNGRGYDFHLIQQRIGAISERYVAKRRAAVEAFNTGLAPDQKDLRKKVPRAGANLSCITQSSEKYSAIYWRLAPRVTLVFKDSCCFLLDSLDNLAKMQKGNLPITRKFFEDQGYSAKQVELLLRKGVFPYEWLDDPAKLRARQLPSREDFVSGLNDTECSETEYAHAQNVWRVFKCKVFQDYLDLYLLGDVMLLSDVFQNFRKFAMDTYRMDPAHYISAPGLFWDALLKQSKVSLDMFTAGLEDMYYFCENIRGGVSTINHHYAKANNPYLPDFDSSQPTTYIIYKDSTNLYGNAMCRKLPEGGYEWVLEPGAFDFMAVETEGDTGYICEVDLAYDEALHDTHNMCPVAAEQVQLDISMLSQRCLEQRGDSKALLGSKLVPNLRDKTKYVCDIRLLQQYARLGLRVTKVHRVLRFRQRDWMQGFIEFNTAKRKEASEAGNKFLQAFFKLANCSVFGKTLENVRGYKDVQIETSKRGFLRQVAKPTFKNVHPFPDCACMVGVEHAKMRVLLNKPVAVGFCVLELSKRIMYDFHYDHMLRIYGADKLKLLFSDTDSLCYLVETEDVYRDMAAAKHLYDLSGLPKNHWLYDTTNEKKLGTMTDEAKGNIISEFKGVREKLYAFLMAYHPEVFSSLPAGAYADPRGLPAACERRLAEMTEAEKEKLSNREKKTCKGVKKKTVDKHVSMADLKDCEEDGPATRSFQVLRSHEHVVFTETVTKVAYSPYDDKRYQLDGVDTLAYGHYRIKQIEDAVSE</sequence>
<keyword evidence="2" id="KW-1185">Reference proteome</keyword>
<dbReference type="Gene3D" id="3.90.1600.10">
    <property type="entry name" value="Palm domain of DNA polymerase"/>
    <property type="match status" value="1"/>
</dbReference>
<evidence type="ECO:0000313" key="1">
    <source>
        <dbReference type="EMBL" id="KAK9803622.1"/>
    </source>
</evidence>
<dbReference type="AlphaFoldDB" id="A0AAW1P5J2"/>
<accession>A0AAW1P5J2</accession>
<dbReference type="InterPro" id="IPR043502">
    <property type="entry name" value="DNA/RNA_pol_sf"/>
</dbReference>
<comment type="caution">
    <text evidence="1">The sequence shown here is derived from an EMBL/GenBank/DDBJ whole genome shotgun (WGS) entry which is preliminary data.</text>
</comment>
<protein>
    <recommendedName>
        <fullName evidence="3">DNA-directed DNA polymerase</fullName>
    </recommendedName>
</protein>
<reference evidence="1 2" key="1">
    <citation type="journal article" date="2024" name="Nat. Commun.">
        <title>Phylogenomics reveals the evolutionary origins of lichenization in chlorophyte algae.</title>
        <authorList>
            <person name="Puginier C."/>
            <person name="Libourel C."/>
            <person name="Otte J."/>
            <person name="Skaloud P."/>
            <person name="Haon M."/>
            <person name="Grisel S."/>
            <person name="Petersen M."/>
            <person name="Berrin J.G."/>
            <person name="Delaux P.M."/>
            <person name="Dal Grande F."/>
            <person name="Keller J."/>
        </authorList>
    </citation>
    <scope>NUCLEOTIDE SEQUENCE [LARGE SCALE GENOMIC DNA]</scope>
    <source>
        <strain evidence="1 2">SAG 2043</strain>
    </source>
</reference>
<name>A0AAW1P5J2_9CHLO</name>
<dbReference type="InterPro" id="IPR044925">
    <property type="entry name" value="His-Me_finger_sf"/>
</dbReference>
<dbReference type="PANTHER" id="PTHR31511">
    <property type="entry name" value="PROTEIN CBG23764"/>
    <property type="match status" value="1"/>
</dbReference>
<dbReference type="InterPro" id="IPR023211">
    <property type="entry name" value="DNA_pol_palm_dom_sf"/>
</dbReference>
<dbReference type="SUPFAM" id="SSF54060">
    <property type="entry name" value="His-Me finger endonucleases"/>
    <property type="match status" value="1"/>
</dbReference>
<dbReference type="SUPFAM" id="SSF53098">
    <property type="entry name" value="Ribonuclease H-like"/>
    <property type="match status" value="1"/>
</dbReference>
<proteinExistence type="predicted"/>